<evidence type="ECO:0000313" key="1">
    <source>
        <dbReference type="EMBL" id="SDE61088.1"/>
    </source>
</evidence>
<reference evidence="2" key="1">
    <citation type="submission" date="2016-10" db="EMBL/GenBank/DDBJ databases">
        <authorList>
            <person name="Varghese N."/>
            <person name="Submissions S."/>
        </authorList>
    </citation>
    <scope>NUCLEOTIDE SEQUENCE [LARGE SCALE GENOMIC DNA]</scope>
    <source>
        <strain evidence="2">DSM 8987</strain>
    </source>
</reference>
<gene>
    <name evidence="1" type="ORF">SAMN05661003_11921</name>
</gene>
<dbReference type="AlphaFoldDB" id="A0A1G7EBQ4"/>
<name>A0A1G7EBQ4_9BACT</name>
<dbReference type="EMBL" id="FNAQ01000019">
    <property type="protein sequence ID" value="SDE61088.1"/>
    <property type="molecule type" value="Genomic_DNA"/>
</dbReference>
<keyword evidence="2" id="KW-1185">Reference proteome</keyword>
<sequence>MCAPKLCFQSFSACPLVRMGFFVAGRLATGPARLVNKEVFNGAD</sequence>
<proteinExistence type="predicted"/>
<protein>
    <submittedName>
        <fullName evidence="1">Uncharacterized protein</fullName>
    </submittedName>
</protein>
<evidence type="ECO:0000313" key="2">
    <source>
        <dbReference type="Proteomes" id="UP000243205"/>
    </source>
</evidence>
<dbReference type="Proteomes" id="UP000243205">
    <property type="component" value="Unassembled WGS sequence"/>
</dbReference>
<organism evidence="1 2">
    <name type="scientific">Desulfuromonas thiophila</name>
    <dbReference type="NCBI Taxonomy" id="57664"/>
    <lineage>
        <taxon>Bacteria</taxon>
        <taxon>Pseudomonadati</taxon>
        <taxon>Thermodesulfobacteriota</taxon>
        <taxon>Desulfuromonadia</taxon>
        <taxon>Desulfuromonadales</taxon>
        <taxon>Desulfuromonadaceae</taxon>
        <taxon>Desulfuromonas</taxon>
    </lineage>
</organism>
<dbReference type="STRING" id="57664.SAMN05661003_11921"/>
<accession>A0A1G7EBQ4</accession>